<dbReference type="Proteomes" id="UP000269431">
    <property type="component" value="Chromosome"/>
</dbReference>
<evidence type="ECO:0000313" key="1">
    <source>
        <dbReference type="EMBL" id="AZF83294.1"/>
    </source>
</evidence>
<accession>A0A3G8EP71</accession>
<name>A0A3G8EP71_SACSO</name>
<protein>
    <submittedName>
        <fullName evidence="1">Uncharacterized protein</fullName>
    </submittedName>
</protein>
<organism evidence="1 2">
    <name type="scientific">Saccharolobus solfataricus</name>
    <name type="common">Sulfolobus solfataricus</name>
    <dbReference type="NCBI Taxonomy" id="2287"/>
    <lineage>
        <taxon>Archaea</taxon>
        <taxon>Thermoproteota</taxon>
        <taxon>Thermoprotei</taxon>
        <taxon>Sulfolobales</taxon>
        <taxon>Sulfolobaceae</taxon>
        <taxon>Saccharolobus</taxon>
    </lineage>
</organism>
<reference evidence="1 2" key="1">
    <citation type="journal article" date="2018" name="Proc. Natl. Acad. Sci. U.S.A.">
        <title>Nonmutational mechanism of inheritance in the Archaeon Sulfolobus solfataricus.</title>
        <authorList>
            <person name="Payne S."/>
            <person name="McCarthy S."/>
            <person name="Johnson T."/>
            <person name="North E."/>
            <person name="Blum P."/>
        </authorList>
    </citation>
    <scope>NUCLEOTIDE SEQUENCE [LARGE SCALE GENOMIC DNA]</scope>
    <source>
        <strain evidence="1 2">SUL120</strain>
    </source>
</reference>
<dbReference type="AlphaFoldDB" id="A0A3G8EP71"/>
<gene>
    <name evidence="1" type="ORF">SULZ_03780</name>
</gene>
<dbReference type="EMBL" id="CP033241">
    <property type="protein sequence ID" value="AZF83294.1"/>
    <property type="molecule type" value="Genomic_DNA"/>
</dbReference>
<evidence type="ECO:0000313" key="2">
    <source>
        <dbReference type="Proteomes" id="UP000269431"/>
    </source>
</evidence>
<sequence>MILGLPFRGESLRLIRLIIIPNAPHNPIQLPCKRVYNLYRTASIFVKVNVNLTFNLTLDFEFKKNQ</sequence>
<proteinExistence type="predicted"/>